<evidence type="ECO:0000256" key="3">
    <source>
        <dbReference type="ARBA" id="ARBA00012929"/>
    </source>
</evidence>
<comment type="catalytic activity">
    <reaction evidence="5">
        <text>dTDP-beta-L-rhamnose + NADP(+) = dTDP-4-dehydro-beta-L-rhamnose + NADPH + H(+)</text>
        <dbReference type="Rhea" id="RHEA:21796"/>
        <dbReference type="ChEBI" id="CHEBI:15378"/>
        <dbReference type="ChEBI" id="CHEBI:57510"/>
        <dbReference type="ChEBI" id="CHEBI:57783"/>
        <dbReference type="ChEBI" id="CHEBI:58349"/>
        <dbReference type="ChEBI" id="CHEBI:62830"/>
        <dbReference type="EC" id="1.1.1.133"/>
    </reaction>
</comment>
<evidence type="ECO:0000256" key="4">
    <source>
        <dbReference type="ARBA" id="ARBA00017099"/>
    </source>
</evidence>
<comment type="pathway">
    <text evidence="1 6">Carbohydrate biosynthesis; dTDP-L-rhamnose biosynthesis.</text>
</comment>
<keyword evidence="6" id="KW-0521">NADP</keyword>
<proteinExistence type="inferred from homology"/>
<sequence>MNLVETPLNAPSRPQLPMLVTGIAGVPGYNAFHFFRDLYGDQVFGMRQTSMWPLAGDGVLACDSDDPKAVARVWDQYQFKTLLNFGGCCRLKSCESDHAMAHRVNVTGTENMIAEATRHDAQIIQLSVDLVFGGRDGGDYDEVDLPDPVTVYGAKMVEAEQLVLGQRPDACVLRISLPMGISFNAHAGAIDWIASRFKKDKPATLFFDEVRTPTYTDCMNQLFAKLLENPINGLYHAGGPRKLSLFEIGQIVNRVGGYNPDLLQGCPRIEAGPMPPRAGDVTMNSSKLQAAIGIDPFDPWPLLDEFAPDGDDWHYERSDDSIGSEDQVERLLYQNPGNPGLVPPNRQQLWGDRRFH</sequence>
<dbReference type="InterPro" id="IPR005913">
    <property type="entry name" value="dTDP_dehydrorham_reduct"/>
</dbReference>
<evidence type="ECO:0000256" key="1">
    <source>
        <dbReference type="ARBA" id="ARBA00004781"/>
    </source>
</evidence>
<evidence type="ECO:0000256" key="7">
    <source>
        <dbReference type="SAM" id="MobiDB-lite"/>
    </source>
</evidence>
<keyword evidence="10" id="KW-1185">Reference proteome</keyword>
<comment type="similarity">
    <text evidence="2 6">Belongs to the dTDP-4-dehydrorhamnose reductase family.</text>
</comment>
<dbReference type="SUPFAM" id="SSF51735">
    <property type="entry name" value="NAD(P)-binding Rossmann-fold domains"/>
    <property type="match status" value="1"/>
</dbReference>
<evidence type="ECO:0000259" key="8">
    <source>
        <dbReference type="Pfam" id="PF04321"/>
    </source>
</evidence>
<dbReference type="InterPro" id="IPR036291">
    <property type="entry name" value="NAD(P)-bd_dom_sf"/>
</dbReference>
<dbReference type="Pfam" id="PF04321">
    <property type="entry name" value="RmlD_sub_bind"/>
    <property type="match status" value="1"/>
</dbReference>
<dbReference type="PANTHER" id="PTHR10491">
    <property type="entry name" value="DTDP-4-DEHYDRORHAMNOSE REDUCTASE"/>
    <property type="match status" value="1"/>
</dbReference>
<dbReference type="AlphaFoldDB" id="A0A5C5Z207"/>
<feature type="region of interest" description="Disordered" evidence="7">
    <location>
        <begin position="333"/>
        <end position="356"/>
    </location>
</feature>
<keyword evidence="6 9" id="KW-0560">Oxidoreductase</keyword>
<name>A0A5C5Z207_9BACT</name>
<evidence type="ECO:0000313" key="9">
    <source>
        <dbReference type="EMBL" id="TWT81210.1"/>
    </source>
</evidence>
<gene>
    <name evidence="9" type="primary">rmlD_1</name>
    <name evidence="9" type="ORF">CA13_26590</name>
</gene>
<dbReference type="Proteomes" id="UP000315010">
    <property type="component" value="Unassembled WGS sequence"/>
</dbReference>
<dbReference type="PANTHER" id="PTHR10491:SF4">
    <property type="entry name" value="METHIONINE ADENOSYLTRANSFERASE 2 SUBUNIT BETA"/>
    <property type="match status" value="1"/>
</dbReference>
<comment type="caution">
    <text evidence="9">The sequence shown here is derived from an EMBL/GenBank/DDBJ whole genome shotgun (WGS) entry which is preliminary data.</text>
</comment>
<evidence type="ECO:0000256" key="6">
    <source>
        <dbReference type="RuleBase" id="RU364082"/>
    </source>
</evidence>
<evidence type="ECO:0000313" key="10">
    <source>
        <dbReference type="Proteomes" id="UP000315010"/>
    </source>
</evidence>
<dbReference type="GO" id="GO:0008831">
    <property type="term" value="F:dTDP-4-dehydrorhamnose reductase activity"/>
    <property type="evidence" value="ECO:0007669"/>
    <property type="project" value="UniProtKB-EC"/>
</dbReference>
<dbReference type="Gene3D" id="3.40.50.720">
    <property type="entry name" value="NAD(P)-binding Rossmann-like Domain"/>
    <property type="match status" value="1"/>
</dbReference>
<dbReference type="EC" id="1.1.1.133" evidence="3 6"/>
<reference evidence="9 10" key="1">
    <citation type="submission" date="2019-02" db="EMBL/GenBank/DDBJ databases">
        <title>Deep-cultivation of Planctomycetes and their phenomic and genomic characterization uncovers novel biology.</title>
        <authorList>
            <person name="Wiegand S."/>
            <person name="Jogler M."/>
            <person name="Boedeker C."/>
            <person name="Pinto D."/>
            <person name="Vollmers J."/>
            <person name="Rivas-Marin E."/>
            <person name="Kohn T."/>
            <person name="Peeters S.H."/>
            <person name="Heuer A."/>
            <person name="Rast P."/>
            <person name="Oberbeckmann S."/>
            <person name="Bunk B."/>
            <person name="Jeske O."/>
            <person name="Meyerdierks A."/>
            <person name="Storesund J.E."/>
            <person name="Kallscheuer N."/>
            <person name="Luecker S."/>
            <person name="Lage O.M."/>
            <person name="Pohl T."/>
            <person name="Merkel B.J."/>
            <person name="Hornburger P."/>
            <person name="Mueller R.-W."/>
            <person name="Bruemmer F."/>
            <person name="Labrenz M."/>
            <person name="Spormann A.M."/>
            <person name="Op Den Camp H."/>
            <person name="Overmann J."/>
            <person name="Amann R."/>
            <person name="Jetten M.S.M."/>
            <person name="Mascher T."/>
            <person name="Medema M.H."/>
            <person name="Devos D.P."/>
            <person name="Kaster A.-K."/>
            <person name="Ovreas L."/>
            <person name="Rohde M."/>
            <person name="Galperin M.Y."/>
            <person name="Jogler C."/>
        </authorList>
    </citation>
    <scope>NUCLEOTIDE SEQUENCE [LARGE SCALE GENOMIC DNA]</scope>
    <source>
        <strain evidence="9 10">CA13</strain>
    </source>
</reference>
<accession>A0A5C5Z207</accession>
<dbReference type="InterPro" id="IPR029903">
    <property type="entry name" value="RmlD-like-bd"/>
</dbReference>
<dbReference type="EMBL" id="SJPJ01000001">
    <property type="protein sequence ID" value="TWT81210.1"/>
    <property type="molecule type" value="Genomic_DNA"/>
</dbReference>
<evidence type="ECO:0000256" key="5">
    <source>
        <dbReference type="ARBA" id="ARBA00048200"/>
    </source>
</evidence>
<feature type="domain" description="RmlD-like substrate binding" evidence="8">
    <location>
        <begin position="49"/>
        <end position="296"/>
    </location>
</feature>
<protein>
    <recommendedName>
        <fullName evidence="4 6">dTDP-4-dehydrorhamnose reductase</fullName>
        <ecNumber evidence="3 6">1.1.1.133</ecNumber>
    </recommendedName>
</protein>
<organism evidence="9 10">
    <name type="scientific">Novipirellula herctigrandis</name>
    <dbReference type="NCBI Taxonomy" id="2527986"/>
    <lineage>
        <taxon>Bacteria</taxon>
        <taxon>Pseudomonadati</taxon>
        <taxon>Planctomycetota</taxon>
        <taxon>Planctomycetia</taxon>
        <taxon>Pirellulales</taxon>
        <taxon>Pirellulaceae</taxon>
        <taxon>Novipirellula</taxon>
    </lineage>
</organism>
<dbReference type="OrthoDB" id="9803892at2"/>
<comment type="function">
    <text evidence="6">Catalyzes the reduction of dTDP-6-deoxy-L-lyxo-4-hexulose to yield dTDP-L-rhamnose.</text>
</comment>
<evidence type="ECO:0000256" key="2">
    <source>
        <dbReference type="ARBA" id="ARBA00010944"/>
    </source>
</evidence>